<dbReference type="RefSeq" id="WP_302041944.1">
    <property type="nucleotide sequence ID" value="NZ_JAUKPO010000044.1"/>
</dbReference>
<sequence length="411" mass="46767">MTSKQLIQKIKNRAIDFSIYRLPYNQHYRPTGYYSSITGKNGLVESEGASFYNIVPSYPNDLNLQDPFYQQCNPELRPQPADMIPDSFIVSIPNGRIEQNYLGHCTSVISGKNKLIEPISYQTTDSVIGASAADMYIFKQKLFIEPVKYKGTVFSMLAGASCTTNIFHWMYDAVARLFLLKKSGLFDKVDYFLTPALDKKYHTEVLNLLGLEGKKIIQIARHAHIQADNLIVSSHTKYRRIIPKWVCDSYRQLILEKGAPANHSELIYIERGDSKIRQVLNEDKLKALLGKYGFKNVLLSKMPYEQQAKLFASAKVIVSAHGAGLAHLSYCKEGTALLEIFSEHYIKPTYQIISKRRDINYQYMICESDLKGKPKNIRESNESHIIADIEEVENRLRQIMSSTTSAKPVNA</sequence>
<dbReference type="Pfam" id="PF04577">
    <property type="entry name" value="Glyco_transf_61"/>
    <property type="match status" value="1"/>
</dbReference>
<dbReference type="InterPro" id="IPR007657">
    <property type="entry name" value="Glycosyltransferase_61"/>
</dbReference>
<protein>
    <submittedName>
        <fullName evidence="5">Glycosyltransferase family 61 protein</fullName>
        <ecNumber evidence="5">2.4.-.-</ecNumber>
    </submittedName>
</protein>
<name>A0ABT8RGN7_9BACT</name>
<dbReference type="EMBL" id="JAUKPO010000044">
    <property type="protein sequence ID" value="MDO1451144.1"/>
    <property type="molecule type" value="Genomic_DNA"/>
</dbReference>
<evidence type="ECO:0000313" key="6">
    <source>
        <dbReference type="Proteomes" id="UP001168528"/>
    </source>
</evidence>
<keyword evidence="6" id="KW-1185">Reference proteome</keyword>
<evidence type="ECO:0000256" key="1">
    <source>
        <dbReference type="ARBA" id="ARBA00022676"/>
    </source>
</evidence>
<organism evidence="5 6">
    <name type="scientific">Rhodocytophaga aerolata</name>
    <dbReference type="NCBI Taxonomy" id="455078"/>
    <lineage>
        <taxon>Bacteria</taxon>
        <taxon>Pseudomonadati</taxon>
        <taxon>Bacteroidota</taxon>
        <taxon>Cytophagia</taxon>
        <taxon>Cytophagales</taxon>
        <taxon>Rhodocytophagaceae</taxon>
        <taxon>Rhodocytophaga</taxon>
    </lineage>
</organism>
<evidence type="ECO:0000256" key="3">
    <source>
        <dbReference type="ARBA" id="ARBA00023180"/>
    </source>
</evidence>
<dbReference type="GO" id="GO:0016757">
    <property type="term" value="F:glycosyltransferase activity"/>
    <property type="evidence" value="ECO:0007669"/>
    <property type="project" value="UniProtKB-KW"/>
</dbReference>
<dbReference type="PANTHER" id="PTHR20961">
    <property type="entry name" value="GLYCOSYLTRANSFERASE"/>
    <property type="match status" value="1"/>
</dbReference>
<feature type="domain" description="Glycosyltransferase 61 catalytic" evidence="4">
    <location>
        <begin position="167"/>
        <end position="337"/>
    </location>
</feature>
<dbReference type="InterPro" id="IPR049625">
    <property type="entry name" value="Glyco_transf_61_cat"/>
</dbReference>
<reference evidence="5" key="1">
    <citation type="submission" date="2023-07" db="EMBL/GenBank/DDBJ databases">
        <title>The genome sequence of Rhodocytophaga aerolata KACC 12507.</title>
        <authorList>
            <person name="Zhang X."/>
        </authorList>
    </citation>
    <scope>NUCLEOTIDE SEQUENCE</scope>
    <source>
        <strain evidence="5">KACC 12507</strain>
    </source>
</reference>
<accession>A0ABT8RGN7</accession>
<proteinExistence type="predicted"/>
<keyword evidence="2 5" id="KW-0808">Transferase</keyword>
<evidence type="ECO:0000313" key="5">
    <source>
        <dbReference type="EMBL" id="MDO1451144.1"/>
    </source>
</evidence>
<keyword evidence="3" id="KW-0325">Glycoprotein</keyword>
<dbReference type="EC" id="2.4.-.-" evidence="5"/>
<keyword evidence="1 5" id="KW-0328">Glycosyltransferase</keyword>
<evidence type="ECO:0000256" key="2">
    <source>
        <dbReference type="ARBA" id="ARBA00022679"/>
    </source>
</evidence>
<comment type="caution">
    <text evidence="5">The sequence shown here is derived from an EMBL/GenBank/DDBJ whole genome shotgun (WGS) entry which is preliminary data.</text>
</comment>
<dbReference type="Proteomes" id="UP001168528">
    <property type="component" value="Unassembled WGS sequence"/>
</dbReference>
<gene>
    <name evidence="5" type="ORF">Q0590_33025</name>
</gene>
<evidence type="ECO:0000259" key="4">
    <source>
        <dbReference type="Pfam" id="PF04577"/>
    </source>
</evidence>